<proteinExistence type="predicted"/>
<sequence>MSALAVVRSSFGSSLLRYRRSWGLWLLLLAAPVSARYWIAGEHEAYAAIVIDGKAPVLTSAVLGLSLGIIVSMLLVLGVFVYLRSNTTRRQPWQIVETTAASRIALVFGRFGADLAVLGAALLATTLAGWILAWIVDPVDGRRPLDIALGLWLPAAPVLMMVAALRQLFDALPPTRGGFGDFAFFVSWLVALVVAVGGVHGERDFAAGMRDVFGFVRPLADVFELGPDVGVTIGRASVSAGRIAVDVGRELKSSDYIATRLAWAGISLALVLLAGIAYRPHRQARRWGLRGWIARAFQARPVAAPTAAVAAGAARWPWLGVFVAEFGLILPGRYWRALACGAALLAWTGGDFRRAAAPAIGLLLIFALSAHASRSEAAGLLALSRTAAIAPMARRALFVVAGIAWAVLLAAPAILAGFVRGDTAPLSIALAGGAVVAGVSIALGAWSRSPTPARLLLLVAWYSWMTGG</sequence>
<evidence type="ECO:0000256" key="1">
    <source>
        <dbReference type="SAM" id="Phobius"/>
    </source>
</evidence>
<feature type="transmembrane region" description="Helical" evidence="1">
    <location>
        <begin position="424"/>
        <end position="446"/>
    </location>
</feature>
<feature type="transmembrane region" description="Helical" evidence="1">
    <location>
        <begin position="115"/>
        <end position="135"/>
    </location>
</feature>
<evidence type="ECO:0000313" key="2">
    <source>
        <dbReference type="EMBL" id="ROU04885.1"/>
    </source>
</evidence>
<keyword evidence="1" id="KW-0812">Transmembrane</keyword>
<evidence type="ECO:0000313" key="3">
    <source>
        <dbReference type="Proteomes" id="UP000275910"/>
    </source>
</evidence>
<dbReference type="EMBL" id="RCTY01000055">
    <property type="protein sequence ID" value="ROU04885.1"/>
    <property type="molecule type" value="Genomic_DNA"/>
</dbReference>
<feature type="transmembrane region" description="Helical" evidence="1">
    <location>
        <begin position="21"/>
        <end position="39"/>
    </location>
</feature>
<comment type="caution">
    <text evidence="2">The sequence shown here is derived from an EMBL/GenBank/DDBJ whole genome shotgun (WGS) entry which is preliminary data.</text>
</comment>
<feature type="transmembrane region" description="Helical" evidence="1">
    <location>
        <begin position="177"/>
        <end position="199"/>
    </location>
</feature>
<dbReference type="Proteomes" id="UP000275910">
    <property type="component" value="Unassembled WGS sequence"/>
</dbReference>
<feature type="transmembrane region" description="Helical" evidence="1">
    <location>
        <begin position="261"/>
        <end position="278"/>
    </location>
</feature>
<dbReference type="RefSeq" id="WP_123649529.1">
    <property type="nucleotide sequence ID" value="NZ_RCTY01000055.1"/>
</dbReference>
<name>A0A3N2RBW0_LYSEN</name>
<feature type="transmembrane region" description="Helical" evidence="1">
    <location>
        <begin position="147"/>
        <end position="165"/>
    </location>
</feature>
<protein>
    <submittedName>
        <fullName evidence="2">Uncharacterized protein</fullName>
    </submittedName>
</protein>
<dbReference type="AlphaFoldDB" id="A0A3N2RBW0"/>
<reference evidence="2 3" key="1">
    <citation type="submission" date="2018-10" db="EMBL/GenBank/DDBJ databases">
        <title>The genome of Lysobacter enzymogenes OH11.</title>
        <authorList>
            <person name="Liu F."/>
            <person name="Zhao Y."/>
            <person name="Qian G."/>
            <person name="Chen Y."/>
            <person name="Xu H."/>
        </authorList>
    </citation>
    <scope>NUCLEOTIDE SEQUENCE [LARGE SCALE GENOMIC DNA]</scope>
    <source>
        <strain evidence="2 3">OH11</strain>
    </source>
</reference>
<feature type="transmembrane region" description="Helical" evidence="1">
    <location>
        <begin position="396"/>
        <end position="418"/>
    </location>
</feature>
<keyword evidence="1" id="KW-0472">Membrane</keyword>
<organism evidence="2 3">
    <name type="scientific">Lysobacter enzymogenes</name>
    <dbReference type="NCBI Taxonomy" id="69"/>
    <lineage>
        <taxon>Bacteria</taxon>
        <taxon>Pseudomonadati</taxon>
        <taxon>Pseudomonadota</taxon>
        <taxon>Gammaproteobacteria</taxon>
        <taxon>Lysobacterales</taxon>
        <taxon>Lysobacteraceae</taxon>
        <taxon>Lysobacter</taxon>
    </lineage>
</organism>
<feature type="transmembrane region" description="Helical" evidence="1">
    <location>
        <begin position="59"/>
        <end position="83"/>
    </location>
</feature>
<accession>A0A3N2RBW0</accession>
<gene>
    <name evidence="2" type="ORF">D9T17_22480</name>
</gene>
<keyword evidence="1" id="KW-1133">Transmembrane helix</keyword>